<feature type="transmembrane region" description="Helical" evidence="1">
    <location>
        <begin position="43"/>
        <end position="69"/>
    </location>
</feature>
<keyword evidence="1" id="KW-0812">Transmembrane</keyword>
<keyword evidence="1" id="KW-1133">Transmembrane helix</keyword>
<dbReference type="Proteomes" id="UP001206595">
    <property type="component" value="Unassembled WGS sequence"/>
</dbReference>
<dbReference type="GeneID" id="75910943"/>
<proteinExistence type="predicted"/>
<accession>A0AAD5HJ32</accession>
<organism evidence="2 3">
    <name type="scientific">Umbelopsis ramanniana AG</name>
    <dbReference type="NCBI Taxonomy" id="1314678"/>
    <lineage>
        <taxon>Eukaryota</taxon>
        <taxon>Fungi</taxon>
        <taxon>Fungi incertae sedis</taxon>
        <taxon>Mucoromycota</taxon>
        <taxon>Mucoromycotina</taxon>
        <taxon>Umbelopsidomycetes</taxon>
        <taxon>Umbelopsidales</taxon>
        <taxon>Umbelopsidaceae</taxon>
        <taxon>Umbelopsis</taxon>
    </lineage>
</organism>
<dbReference type="RefSeq" id="XP_051448942.1">
    <property type="nucleotide sequence ID" value="XM_051585595.1"/>
</dbReference>
<keyword evidence="1" id="KW-0472">Membrane</keyword>
<dbReference type="AlphaFoldDB" id="A0AAD5HJ32"/>
<reference evidence="2" key="2">
    <citation type="journal article" date="2022" name="Proc. Natl. Acad. Sci. U.S.A.">
        <title>Diploid-dominant life cycles characterize the early evolution of Fungi.</title>
        <authorList>
            <person name="Amses K.R."/>
            <person name="Simmons D.R."/>
            <person name="Longcore J.E."/>
            <person name="Mondo S.J."/>
            <person name="Seto K."/>
            <person name="Jeronimo G.H."/>
            <person name="Bonds A.E."/>
            <person name="Quandt C.A."/>
            <person name="Davis W.J."/>
            <person name="Chang Y."/>
            <person name="Federici B.A."/>
            <person name="Kuo A."/>
            <person name="LaButti K."/>
            <person name="Pangilinan J."/>
            <person name="Andreopoulos W."/>
            <person name="Tritt A."/>
            <person name="Riley R."/>
            <person name="Hundley H."/>
            <person name="Johnson J."/>
            <person name="Lipzen A."/>
            <person name="Barry K."/>
            <person name="Lang B.F."/>
            <person name="Cuomo C.A."/>
            <person name="Buchler N.E."/>
            <person name="Grigoriev I.V."/>
            <person name="Spatafora J.W."/>
            <person name="Stajich J.E."/>
            <person name="James T.Y."/>
        </authorList>
    </citation>
    <scope>NUCLEOTIDE SEQUENCE</scope>
    <source>
        <strain evidence="2">AG</strain>
    </source>
</reference>
<gene>
    <name evidence="2" type="ORF">K450DRAFT_220691</name>
</gene>
<keyword evidence="3" id="KW-1185">Reference proteome</keyword>
<evidence type="ECO:0000313" key="2">
    <source>
        <dbReference type="EMBL" id="KAI8583938.1"/>
    </source>
</evidence>
<reference evidence="2" key="1">
    <citation type="submission" date="2021-06" db="EMBL/GenBank/DDBJ databases">
        <authorList>
            <consortium name="DOE Joint Genome Institute"/>
            <person name="Mondo S.J."/>
            <person name="Amses K.R."/>
            <person name="Simmons D.R."/>
            <person name="Longcore J.E."/>
            <person name="Seto K."/>
            <person name="Alves G.H."/>
            <person name="Bonds A.E."/>
            <person name="Quandt C.A."/>
            <person name="Davis W.J."/>
            <person name="Chang Y."/>
            <person name="Letcher P.M."/>
            <person name="Powell M.J."/>
            <person name="Kuo A."/>
            <person name="Labutti K."/>
            <person name="Pangilinan J."/>
            <person name="Andreopoulos W."/>
            <person name="Tritt A."/>
            <person name="Riley R."/>
            <person name="Hundley H."/>
            <person name="Johnson J."/>
            <person name="Lipzen A."/>
            <person name="Barry K."/>
            <person name="Berbee M.L."/>
            <person name="Buchler N.E."/>
            <person name="Grigoriev I.V."/>
            <person name="Spatafora J.W."/>
            <person name="Stajich J.E."/>
            <person name="James T.Y."/>
        </authorList>
    </citation>
    <scope>NUCLEOTIDE SEQUENCE</scope>
    <source>
        <strain evidence="2">AG</strain>
    </source>
</reference>
<evidence type="ECO:0000313" key="3">
    <source>
        <dbReference type="Proteomes" id="UP001206595"/>
    </source>
</evidence>
<sequence length="246" mass="26755">MYLFVHRVIPLFLYSVTLVLQLLRVATLLLFSDRKIKPLESLYYLFFLLSLLFSMKPILAILLFIAVAAKADLYSNGQYFGPGIIIIDAPAPNSTYQVNTTMPIAIDVSLDGKITKDETVDRVSIFLTKPGFNLTVKNPLDLQSEPGSTVLHPNYLINSCVPAGNYNLSFYELDTINGSTVFSEINIPVSVNTPAGWSQQPACQSNLQAPSSGSNSNIGTISSMAIANKCGLSTAAIVIFSICFLS</sequence>
<dbReference type="EMBL" id="MU620894">
    <property type="protein sequence ID" value="KAI8583938.1"/>
    <property type="molecule type" value="Genomic_DNA"/>
</dbReference>
<name>A0AAD5HJ32_UMBRA</name>
<protein>
    <submittedName>
        <fullName evidence="2">Uncharacterized protein</fullName>
    </submittedName>
</protein>
<feature type="transmembrane region" description="Helical" evidence="1">
    <location>
        <begin position="12"/>
        <end position="31"/>
    </location>
</feature>
<comment type="caution">
    <text evidence="2">The sequence shown here is derived from an EMBL/GenBank/DDBJ whole genome shotgun (WGS) entry which is preliminary data.</text>
</comment>
<evidence type="ECO:0000256" key="1">
    <source>
        <dbReference type="SAM" id="Phobius"/>
    </source>
</evidence>